<keyword evidence="2" id="KW-1185">Reference proteome</keyword>
<reference evidence="2" key="1">
    <citation type="submission" date="2019-09" db="EMBL/GenBank/DDBJ databases">
        <title>Antimicrobial potential of Antarctic Bacteria.</title>
        <authorList>
            <person name="Benaud N."/>
            <person name="Edwards R.J."/>
            <person name="Ferrari B.C."/>
        </authorList>
    </citation>
    <scope>NUCLEOTIDE SEQUENCE [LARGE SCALE GENOMIC DNA]</scope>
    <source>
        <strain evidence="2">SPB151</strain>
    </source>
</reference>
<accession>A0A7G6X835</accession>
<dbReference type="InterPro" id="IPR057895">
    <property type="entry name" value="Mom"/>
</dbReference>
<dbReference type="EMBL" id="CP043661">
    <property type="protein sequence ID" value="QNE22400.1"/>
    <property type="molecule type" value="Genomic_DNA"/>
</dbReference>
<organism evidence="1 2">
    <name type="scientific">Kribbella qitaiheensis</name>
    <dbReference type="NCBI Taxonomy" id="1544730"/>
    <lineage>
        <taxon>Bacteria</taxon>
        <taxon>Bacillati</taxon>
        <taxon>Actinomycetota</taxon>
        <taxon>Actinomycetes</taxon>
        <taxon>Propionibacteriales</taxon>
        <taxon>Kribbellaceae</taxon>
        <taxon>Kribbella</taxon>
    </lineage>
</organism>
<evidence type="ECO:0000313" key="2">
    <source>
        <dbReference type="Proteomes" id="UP000515563"/>
    </source>
</evidence>
<dbReference type="Proteomes" id="UP000515563">
    <property type="component" value="Chromosome"/>
</dbReference>
<dbReference type="Pfam" id="PF25680">
    <property type="entry name" value="Mom"/>
    <property type="match status" value="1"/>
</dbReference>
<name>A0A7G6X835_9ACTN</name>
<protein>
    <submittedName>
        <fullName evidence="1">Uncharacterized protein</fullName>
    </submittedName>
</protein>
<sequence length="309" mass="34778">MTVDPWGQQAVPSVQAGLTLADARLRDSPFSRQASEVALKLKVERRALIVRTLLHLPRVADDNGQVGWQLAQAELKRCAEELRADQAKVRGLVSTDSFPLQDLVFKGDYDSTEAETIFSHLHYLRSARQGSRNYALVDPMYGLPVSLCSVSPLEWKLVGRQLSKQFQIPAAKIWDVSRVYSFEVAPPNAISYLLARVRSDLRQKEPTAELLTTAVDPNLGFTGSSYQAANWRRWMTVAPRPYLYLNDDYVTPRQLRTRFSTANLKHIEKKFDQKIAACSPDLLLDSSIFCCRINGATESVPGELTPLRR</sequence>
<evidence type="ECO:0000313" key="1">
    <source>
        <dbReference type="EMBL" id="QNE22400.1"/>
    </source>
</evidence>
<gene>
    <name evidence="1" type="ORF">F1D05_36520</name>
</gene>
<reference evidence="1 2" key="2">
    <citation type="journal article" date="2020" name="Microbiol. Resour. Announc.">
        <title>Antarctic desert soil bacteria exhibit high novel natural product potential, evaluated through long-read genome sequencing and comparative genomics.</title>
        <authorList>
            <person name="Benaud N."/>
            <person name="Edwards R.J."/>
            <person name="Amos T.G."/>
            <person name="D'Agostino P.M."/>
            <person name="Gutierrez-Chavez C."/>
            <person name="Montgomery K."/>
            <person name="Nicetic I."/>
            <person name="Ferrari B.C."/>
        </authorList>
    </citation>
    <scope>NUCLEOTIDE SEQUENCE [LARGE SCALE GENOMIC DNA]</scope>
    <source>
        <strain evidence="1 2">SPB151</strain>
    </source>
</reference>
<dbReference type="KEGG" id="kqi:F1D05_36520"/>
<dbReference type="RefSeq" id="WP_185444813.1">
    <property type="nucleotide sequence ID" value="NZ_CP043661.1"/>
</dbReference>
<proteinExistence type="predicted"/>
<dbReference type="AlphaFoldDB" id="A0A7G6X835"/>